<reference evidence="2" key="1">
    <citation type="submission" date="2020-10" db="EMBL/GenBank/DDBJ databases">
        <title>Chromosome-scale genome assembly of the Allis shad, Alosa alosa.</title>
        <authorList>
            <person name="Margot Z."/>
            <person name="Christophe K."/>
            <person name="Cabau C."/>
            <person name="Louis A."/>
            <person name="Berthelot C."/>
            <person name="Parey E."/>
            <person name="Roest Crollius H."/>
            <person name="Montfort J."/>
            <person name="Robinson-Rechavi M."/>
            <person name="Bucao C."/>
            <person name="Bouchez O."/>
            <person name="Gislard M."/>
            <person name="Lluch J."/>
            <person name="Milhes M."/>
            <person name="Lampietro C."/>
            <person name="Lopez Roques C."/>
            <person name="Donnadieu C."/>
            <person name="Braasch I."/>
            <person name="Desvignes T."/>
            <person name="Postlethwait J."/>
            <person name="Bobe J."/>
            <person name="Guiguen Y."/>
        </authorList>
    </citation>
    <scope>NUCLEOTIDE SEQUENCE</scope>
    <source>
        <strain evidence="2">M-15738</strain>
        <tissue evidence="2">Blood</tissue>
    </source>
</reference>
<dbReference type="GO" id="GO:0030667">
    <property type="term" value="C:secretory granule membrane"/>
    <property type="evidence" value="ECO:0007669"/>
    <property type="project" value="InterPro"/>
</dbReference>
<dbReference type="Proteomes" id="UP000823561">
    <property type="component" value="Chromosome 2"/>
</dbReference>
<evidence type="ECO:0000313" key="2">
    <source>
        <dbReference type="EMBL" id="KAG5285038.1"/>
    </source>
</evidence>
<evidence type="ECO:0000313" key="3">
    <source>
        <dbReference type="Proteomes" id="UP000823561"/>
    </source>
</evidence>
<dbReference type="GO" id="GO:0006887">
    <property type="term" value="P:exocytosis"/>
    <property type="evidence" value="ECO:0007669"/>
    <property type="project" value="InterPro"/>
</dbReference>
<keyword evidence="1" id="KW-0732">Signal</keyword>
<dbReference type="AlphaFoldDB" id="A0AAV6HCE6"/>
<proteinExistence type="predicted"/>
<evidence type="ECO:0000256" key="1">
    <source>
        <dbReference type="SAM" id="SignalP"/>
    </source>
</evidence>
<gene>
    <name evidence="2" type="ORF">AALO_G00033400</name>
</gene>
<dbReference type="InterPro" id="IPR028137">
    <property type="entry name" value="Syncollin"/>
</dbReference>
<feature type="signal peptide" evidence="1">
    <location>
        <begin position="1"/>
        <end position="20"/>
    </location>
</feature>
<dbReference type="PANTHER" id="PTHR17503">
    <property type="entry name" value="SYNCOLLIN"/>
    <property type="match status" value="1"/>
</dbReference>
<sequence>MKSLAAVLVCVALCWQGLNAVCPDHTTLTDVNGVKLCARFFEDSSPIYAQSCAGESMDVYPGDDVPNMPLRWNNRVSSLVVARYCSLTVWDFYLKEGKKKKFSGGIQYRLREVSQGLIGSWDNDISGYYCTC</sequence>
<organism evidence="2 3">
    <name type="scientific">Alosa alosa</name>
    <name type="common">allis shad</name>
    <dbReference type="NCBI Taxonomy" id="278164"/>
    <lineage>
        <taxon>Eukaryota</taxon>
        <taxon>Metazoa</taxon>
        <taxon>Chordata</taxon>
        <taxon>Craniata</taxon>
        <taxon>Vertebrata</taxon>
        <taxon>Euteleostomi</taxon>
        <taxon>Actinopterygii</taxon>
        <taxon>Neopterygii</taxon>
        <taxon>Teleostei</taxon>
        <taxon>Clupei</taxon>
        <taxon>Clupeiformes</taxon>
        <taxon>Clupeoidei</taxon>
        <taxon>Clupeidae</taxon>
        <taxon>Alosa</taxon>
    </lineage>
</organism>
<name>A0AAV6HCE6_9TELE</name>
<protein>
    <recommendedName>
        <fullName evidence="4">Syncollin</fullName>
    </recommendedName>
</protein>
<keyword evidence="3" id="KW-1185">Reference proteome</keyword>
<accession>A0AAV6HCE6</accession>
<comment type="caution">
    <text evidence="2">The sequence shown here is derived from an EMBL/GenBank/DDBJ whole genome shotgun (WGS) entry which is preliminary data.</text>
</comment>
<feature type="chain" id="PRO_5043574265" description="Syncollin" evidence="1">
    <location>
        <begin position="21"/>
        <end position="132"/>
    </location>
</feature>
<dbReference type="EMBL" id="JADWDJ010000002">
    <property type="protein sequence ID" value="KAG5285038.1"/>
    <property type="molecule type" value="Genomic_DNA"/>
</dbReference>
<dbReference type="Pfam" id="PF15138">
    <property type="entry name" value="Syncollin"/>
    <property type="match status" value="1"/>
</dbReference>
<dbReference type="PANTHER" id="PTHR17503:SF0">
    <property type="entry name" value="SYNCOLLIN"/>
    <property type="match status" value="1"/>
</dbReference>
<dbReference type="Gene3D" id="2.60.20.10">
    <property type="entry name" value="Crystallins"/>
    <property type="match status" value="1"/>
</dbReference>
<evidence type="ECO:0008006" key="4">
    <source>
        <dbReference type="Google" id="ProtNLM"/>
    </source>
</evidence>